<comment type="caution">
    <text evidence="3">The sequence shown here is derived from an EMBL/GenBank/DDBJ whole genome shotgun (WGS) entry which is preliminary data.</text>
</comment>
<feature type="region of interest" description="Disordered" evidence="1">
    <location>
        <begin position="1324"/>
        <end position="1370"/>
    </location>
</feature>
<evidence type="ECO:0000259" key="2">
    <source>
        <dbReference type="Pfam" id="PF13116"/>
    </source>
</evidence>
<evidence type="ECO:0000313" key="3">
    <source>
        <dbReference type="EMBL" id="MBB3169163.1"/>
    </source>
</evidence>
<dbReference type="RefSeq" id="WP_183910650.1">
    <property type="nucleotide sequence ID" value="NZ_JACHXZ010000003.1"/>
</dbReference>
<organism evidence="3 4">
    <name type="scientific">Simiduia aestuariiviva</name>
    <dbReference type="NCBI Taxonomy" id="1510459"/>
    <lineage>
        <taxon>Bacteria</taxon>
        <taxon>Pseudomonadati</taxon>
        <taxon>Pseudomonadota</taxon>
        <taxon>Gammaproteobacteria</taxon>
        <taxon>Cellvibrionales</taxon>
        <taxon>Cellvibrionaceae</taxon>
        <taxon>Simiduia</taxon>
    </lineage>
</organism>
<accession>A0A839UN64</accession>
<gene>
    <name evidence="3" type="ORF">FHS30_002371</name>
</gene>
<dbReference type="InterPro" id="IPR011836">
    <property type="entry name" value="YhdP"/>
</dbReference>
<dbReference type="EMBL" id="JACHXZ010000003">
    <property type="protein sequence ID" value="MBB3169163.1"/>
    <property type="molecule type" value="Genomic_DNA"/>
</dbReference>
<keyword evidence="4" id="KW-1185">Reference proteome</keyword>
<proteinExistence type="predicted"/>
<reference evidence="3 4" key="1">
    <citation type="submission" date="2020-08" db="EMBL/GenBank/DDBJ databases">
        <title>Genomic Encyclopedia of Type Strains, Phase III (KMG-III): the genomes of soil and plant-associated and newly described type strains.</title>
        <authorList>
            <person name="Whitman W."/>
        </authorList>
    </citation>
    <scope>NUCLEOTIDE SEQUENCE [LARGE SCALE GENOMIC DNA]</scope>
    <source>
        <strain evidence="3 4">CECT 8571</strain>
    </source>
</reference>
<name>A0A839UN64_9GAMM</name>
<dbReference type="NCBIfam" id="TIGR02099">
    <property type="entry name" value="YhdP family protein"/>
    <property type="match status" value="1"/>
</dbReference>
<dbReference type="InterPro" id="IPR025263">
    <property type="entry name" value="YhdP_central"/>
</dbReference>
<protein>
    <submittedName>
        <fullName evidence="3">Uncharacterized protein (TIGR02099 family)</fullName>
    </submittedName>
</protein>
<dbReference type="Proteomes" id="UP000559987">
    <property type="component" value="Unassembled WGS sequence"/>
</dbReference>
<dbReference type="PANTHER" id="PTHR38690">
    <property type="entry name" value="PROTEASE-RELATED"/>
    <property type="match status" value="1"/>
</dbReference>
<feature type="domain" description="YhdP central" evidence="2">
    <location>
        <begin position="7"/>
        <end position="1315"/>
    </location>
</feature>
<sequence>MRPLAHLFARLWRYFWQLTALLLILCALLVQLGRMAMPMVADYREPLVRYLSAQLALKVEIRTLAGQWDSLMPVLALEGLSVATPAGKPVLTVESALAEVDLLSTLWERQLRFSDVEFLGVRSNLVQASDGRLRLEGLRVADEISAATNYTLDDLRGIFLVGQKVNLIDLQTHVTLQSGHEWAVVVNRLLLEHGNDQHRLSASLQLEDRPEAVQITMEGSGDPFDIDEFGSRAHVRIVDFPTERLLAMVARDFWTGLPEGEWRPGGKATLEAWVNVAPGEGLEGVGNIRLAGLPFELADREIAFQSLAGELVGNWRFDGSWQLQLQNTELQWGSEQHPPFALNASVDTQQHMTFKADRLVLPIWHRWLTDSEILSEPLQSVLDTLSPEGELHQVSVRWPLAQLQDFELAANLSGVSAQAWEGAPAVTGVDGYLRVNKQGGSVDLNSTEGFSMHYTSVYDAPMVYQSARGQVAWWLDRERQSVYINSGPVKFVGDDGQATGFVYIDAPMGRADKTLELLLQIGIEDSAAQYHKKYVPQVVSENLRNWLDSAVDVGQVAQGGFLLHGFLSQEHSKPPTIQLWLDIKQARLDYQPPWPAVKGVDAKLLLDNTRLKVTADRGQIYNSQLGRAEVSLAPDAQGEARLNIDADLMGGLVDTQQLLRDSPLADITNHVFAQWAMAGDYDAAVQLGIPIGSGGEGVQFDVKVALKQGQVHLAPVNISVEQLSGDLRIASDAGVEIKQLSGQLWGEPISFSAGLNGQKVQIKAQTRADIQSLMGWAGAPAQPQFTGVSPYQVLVSAPWRGGASADGSVRVQVTSALTGLSIKLPAPFGKAPTASLPLVIDVPIAGDELIVAGSVGELVDAKLRWQRSDSGTFFERGDVHLLGQARLPKQSMLRVRGQLPSIDASQWHKAFEGQWADLRESETVSSLTAASDGSARTPAAVPIYVTLTTPALSLKAGRPLGESNIEAIKTERAWRINLRNERVAGDLELPYSAASPLDLSLTYLRLPLWAPDAPPIADASLSAIEAEQRQLAMEADKVWAAVEPLPDMRVAIASLYQDEENIGQIRFDAAVRDATLTLSDIKGSLFGLRFVEAEQGAQGGLLVWNHGQQQSAFTGSLSAVDLGEVMTGLAMEKLIESRRADFAMDVRWAGAPTQIQLVGLEGEVGFTIEQGRFLRANASASNALMRLMGIFNFDTWIRRLKLDFSDVYASGMAYDRLWGELVFERGLLTMPSPVSVRTPSSKMQMAGRVNLIENTLDTDLTVNLPVLDNLTFIAAISAGLPVAAGVFVASRLFEKQFEQMTSVNYRVTGSLDDPKMQFMQISDTRNRQNSAKKPSDASQNTSNPTSGDASAPNSSSIEAEQETGEPQTPR</sequence>
<dbReference type="Pfam" id="PF13116">
    <property type="entry name" value="YhdP"/>
    <property type="match status" value="1"/>
</dbReference>
<dbReference type="PANTHER" id="PTHR38690:SF1">
    <property type="entry name" value="PROTEASE"/>
    <property type="match status" value="1"/>
</dbReference>
<evidence type="ECO:0000313" key="4">
    <source>
        <dbReference type="Proteomes" id="UP000559987"/>
    </source>
</evidence>
<evidence type="ECO:0000256" key="1">
    <source>
        <dbReference type="SAM" id="MobiDB-lite"/>
    </source>
</evidence>